<proteinExistence type="inferred from homology"/>
<feature type="transmembrane region" description="Helical" evidence="8">
    <location>
        <begin position="345"/>
        <end position="368"/>
    </location>
</feature>
<dbReference type="PANTHER" id="PTHR43357:SF3">
    <property type="entry name" value="FE(3+)-TRANSPORT SYSTEM PERMEASE PROTEIN FBPB 2"/>
    <property type="match status" value="1"/>
</dbReference>
<keyword evidence="4" id="KW-0997">Cell inner membrane</keyword>
<evidence type="ECO:0000256" key="4">
    <source>
        <dbReference type="ARBA" id="ARBA00022519"/>
    </source>
</evidence>
<evidence type="ECO:0000256" key="5">
    <source>
        <dbReference type="ARBA" id="ARBA00022692"/>
    </source>
</evidence>
<feature type="transmembrane region" description="Helical" evidence="8">
    <location>
        <begin position="302"/>
        <end position="325"/>
    </location>
</feature>
<evidence type="ECO:0000256" key="3">
    <source>
        <dbReference type="ARBA" id="ARBA00022475"/>
    </source>
</evidence>
<evidence type="ECO:0000256" key="7">
    <source>
        <dbReference type="ARBA" id="ARBA00023136"/>
    </source>
</evidence>
<dbReference type="RefSeq" id="WP_319843994.1">
    <property type="nucleotide sequence ID" value="NZ_JAXAFJ010000003.1"/>
</dbReference>
<protein>
    <submittedName>
        <fullName evidence="11">Iron ABC transporter permease</fullName>
    </submittedName>
</protein>
<feature type="transmembrane region" description="Helical" evidence="8">
    <location>
        <begin position="69"/>
        <end position="92"/>
    </location>
</feature>
<accession>A0ABU4RMP8</accession>
<feature type="transmembrane region" description="Helical" evidence="8">
    <location>
        <begin position="389"/>
        <end position="411"/>
    </location>
</feature>
<evidence type="ECO:0000256" key="1">
    <source>
        <dbReference type="ARBA" id="ARBA00004429"/>
    </source>
</evidence>
<dbReference type="Pfam" id="PF00528">
    <property type="entry name" value="BPD_transp_1"/>
    <property type="match status" value="1"/>
</dbReference>
<feature type="transmembrane region" description="Helical" evidence="8">
    <location>
        <begin position="23"/>
        <end position="49"/>
    </location>
</feature>
<evidence type="ECO:0000256" key="9">
    <source>
        <dbReference type="SAM" id="MobiDB-lite"/>
    </source>
</evidence>
<name>A0ABU4RMP8_9HYPH</name>
<feature type="domain" description="ABC transmembrane type-1" evidence="10">
    <location>
        <begin position="66"/>
        <end position="271"/>
    </location>
</feature>
<evidence type="ECO:0000313" key="12">
    <source>
        <dbReference type="Proteomes" id="UP001274321"/>
    </source>
</evidence>
<evidence type="ECO:0000256" key="6">
    <source>
        <dbReference type="ARBA" id="ARBA00022989"/>
    </source>
</evidence>
<feature type="transmembrane region" description="Helical" evidence="8">
    <location>
        <begin position="417"/>
        <end position="440"/>
    </location>
</feature>
<keyword evidence="12" id="KW-1185">Reference proteome</keyword>
<keyword evidence="5 8" id="KW-0812">Transmembrane</keyword>
<dbReference type="PANTHER" id="PTHR43357">
    <property type="entry name" value="INNER MEMBRANE ABC TRANSPORTER PERMEASE PROTEIN YDCV"/>
    <property type="match status" value="1"/>
</dbReference>
<dbReference type="SUPFAM" id="SSF161098">
    <property type="entry name" value="MetI-like"/>
    <property type="match status" value="2"/>
</dbReference>
<feature type="transmembrane region" description="Helical" evidence="8">
    <location>
        <begin position="254"/>
        <end position="272"/>
    </location>
</feature>
<keyword evidence="6 8" id="KW-1133">Transmembrane helix</keyword>
<reference evidence="11 12" key="1">
    <citation type="submission" date="2023-11" db="EMBL/GenBank/DDBJ databases">
        <authorList>
            <person name="Bao R."/>
        </authorList>
    </citation>
    <scope>NUCLEOTIDE SEQUENCE [LARGE SCALE GENOMIC DNA]</scope>
    <source>
        <strain evidence="11 12">PJ23</strain>
    </source>
</reference>
<dbReference type="InterPro" id="IPR000515">
    <property type="entry name" value="MetI-like"/>
</dbReference>
<comment type="subcellular location">
    <subcellularLocation>
        <location evidence="1">Cell inner membrane</location>
        <topology evidence="1">Multi-pass membrane protein</topology>
    </subcellularLocation>
    <subcellularLocation>
        <location evidence="8">Cell membrane</location>
        <topology evidence="8">Multi-pass membrane protein</topology>
    </subcellularLocation>
</comment>
<comment type="similarity">
    <text evidence="8">Belongs to the binding-protein-dependent transport system permease family.</text>
</comment>
<dbReference type="EMBL" id="JAXAFJ010000003">
    <property type="protein sequence ID" value="MDX6805871.1"/>
    <property type="molecule type" value="Genomic_DNA"/>
</dbReference>
<feature type="domain" description="ABC transmembrane type-1" evidence="10">
    <location>
        <begin position="345"/>
        <end position="551"/>
    </location>
</feature>
<feature type="transmembrane region" description="Helical" evidence="8">
    <location>
        <begin position="104"/>
        <end position="122"/>
    </location>
</feature>
<keyword evidence="7 8" id="KW-0472">Membrane</keyword>
<feature type="transmembrane region" description="Helical" evidence="8">
    <location>
        <begin position="152"/>
        <end position="172"/>
    </location>
</feature>
<organism evidence="11 12">
    <name type="scientific">Terrihabitans rhizophilus</name>
    <dbReference type="NCBI Taxonomy" id="3092662"/>
    <lineage>
        <taxon>Bacteria</taxon>
        <taxon>Pseudomonadati</taxon>
        <taxon>Pseudomonadota</taxon>
        <taxon>Alphaproteobacteria</taxon>
        <taxon>Hyphomicrobiales</taxon>
        <taxon>Terrihabitans</taxon>
    </lineage>
</organism>
<dbReference type="PROSITE" id="PS50928">
    <property type="entry name" value="ABC_TM1"/>
    <property type="match status" value="2"/>
</dbReference>
<dbReference type="Proteomes" id="UP001274321">
    <property type="component" value="Unassembled WGS sequence"/>
</dbReference>
<sequence length="590" mass="61820">MTIALQDKVTRRRLLRGFAGDRAWLAGSVLVAALVCLPILSLVLIAAGGSQGLWGHVIANVLPSAARDTLILLAGVGVLVCTIGTGTAWLVTAYDFPGRRSLQWALLLPLSVPTYIIAYAYLDILHPVGIVQTTLRDLLGYASPRDFRLPDIRSMTGCILLLGLVLYPYVYLTTRAMFLTQAANLIEVSRTLGTRRGAVFRRVAVPLARPAIVVGMSLALMEALNDIGASEFLGVRTLTVSIYSTWVSRSDLPGAAQISLVMLLIIVGLLALERWARREQRFAATAQRPLPLQPVRLTGLQAAGALLFCATPVALGFAAPAAYLVHGAYARFSFAGISEAMIRQILNTVTVSAIATLFVLACGLAVAYSARLGTGRTGIAAARASTLGYAVPGTVLAIGLLAPVGLADVLIADTAEAVFGISTGLLLLGGGAALIMGYAARFMAISTGGIEAGFSRISPSLDHAARMLGHAPTAALRRVHLPLSRTAIAATGLLVFVDCMKELPATLLLRPLNFDTLATYLYGEAARGTYEEGSIAALLIVLIGIVPVVLLSRVGSTAIPRVPGRRSAEAPASGGLHDPVVPGLDALGSR</sequence>
<feature type="transmembrane region" description="Helical" evidence="8">
    <location>
        <begin position="535"/>
        <end position="555"/>
    </location>
</feature>
<dbReference type="InterPro" id="IPR035906">
    <property type="entry name" value="MetI-like_sf"/>
</dbReference>
<feature type="transmembrane region" description="Helical" evidence="8">
    <location>
        <begin position="199"/>
        <end position="221"/>
    </location>
</feature>
<comment type="caution">
    <text evidence="11">The sequence shown here is derived from an EMBL/GenBank/DDBJ whole genome shotgun (WGS) entry which is preliminary data.</text>
</comment>
<feature type="region of interest" description="Disordered" evidence="9">
    <location>
        <begin position="563"/>
        <end position="590"/>
    </location>
</feature>
<dbReference type="Gene3D" id="1.10.3720.10">
    <property type="entry name" value="MetI-like"/>
    <property type="match status" value="2"/>
</dbReference>
<keyword evidence="2 8" id="KW-0813">Transport</keyword>
<keyword evidence="3" id="KW-1003">Cell membrane</keyword>
<evidence type="ECO:0000256" key="2">
    <source>
        <dbReference type="ARBA" id="ARBA00022448"/>
    </source>
</evidence>
<dbReference type="CDD" id="cd06261">
    <property type="entry name" value="TM_PBP2"/>
    <property type="match status" value="2"/>
</dbReference>
<evidence type="ECO:0000256" key="8">
    <source>
        <dbReference type="RuleBase" id="RU363032"/>
    </source>
</evidence>
<evidence type="ECO:0000259" key="10">
    <source>
        <dbReference type="PROSITE" id="PS50928"/>
    </source>
</evidence>
<evidence type="ECO:0000313" key="11">
    <source>
        <dbReference type="EMBL" id="MDX6805871.1"/>
    </source>
</evidence>
<gene>
    <name evidence="11" type="ORF">SCD90_07330</name>
</gene>